<accession>C0ZRK8</accession>
<dbReference type="EMBL" id="AP008957">
    <property type="protein sequence ID" value="BAH31758.1"/>
    <property type="molecule type" value="Genomic_DNA"/>
</dbReference>
<dbReference type="Proteomes" id="UP000002204">
    <property type="component" value="Chromosome"/>
</dbReference>
<protein>
    <recommendedName>
        <fullName evidence="3">MarR family transcriptional regulator</fullName>
    </recommendedName>
</protein>
<dbReference type="Gene3D" id="1.10.10.10">
    <property type="entry name" value="Winged helix-like DNA-binding domain superfamily/Winged helix DNA-binding domain"/>
    <property type="match status" value="1"/>
</dbReference>
<evidence type="ECO:0008006" key="3">
    <source>
        <dbReference type="Google" id="ProtNLM"/>
    </source>
</evidence>
<gene>
    <name evidence="1" type="ordered locus">RER_10500</name>
</gene>
<dbReference type="SUPFAM" id="SSF46785">
    <property type="entry name" value="Winged helix' DNA-binding domain"/>
    <property type="match status" value="1"/>
</dbReference>
<name>C0ZRK8_RHOE4</name>
<evidence type="ECO:0000313" key="1">
    <source>
        <dbReference type="EMBL" id="BAH31758.1"/>
    </source>
</evidence>
<dbReference type="InterPro" id="IPR036388">
    <property type="entry name" value="WH-like_DNA-bd_sf"/>
</dbReference>
<dbReference type="InterPro" id="IPR036390">
    <property type="entry name" value="WH_DNA-bd_sf"/>
</dbReference>
<dbReference type="KEGG" id="rer:RER_10500"/>
<reference evidence="2" key="1">
    <citation type="submission" date="2005-03" db="EMBL/GenBank/DDBJ databases">
        <title>Comparison of the complete genome sequences of Rhodococcus erythropolis PR4 and Rhodococcus opacus B4.</title>
        <authorList>
            <person name="Takarada H."/>
            <person name="Sekine M."/>
            <person name="Hosoyama A."/>
            <person name="Yamada R."/>
            <person name="Fujisawa T."/>
            <person name="Omata S."/>
            <person name="Shimizu A."/>
            <person name="Tsukatani N."/>
            <person name="Tanikawa S."/>
            <person name="Fujita N."/>
            <person name="Harayama S."/>
        </authorList>
    </citation>
    <scope>NUCLEOTIDE SEQUENCE [LARGE SCALE GENOMIC DNA]</scope>
    <source>
        <strain evidence="2">PR4 / NBRC 100887</strain>
    </source>
</reference>
<dbReference type="eggNOG" id="COG1846">
    <property type="taxonomic scope" value="Bacteria"/>
</dbReference>
<organism evidence="1 2">
    <name type="scientific">Rhodococcus erythropolis (strain PR4 / NBRC 100887)</name>
    <dbReference type="NCBI Taxonomy" id="234621"/>
    <lineage>
        <taxon>Bacteria</taxon>
        <taxon>Bacillati</taxon>
        <taxon>Actinomycetota</taxon>
        <taxon>Actinomycetes</taxon>
        <taxon>Mycobacteriales</taxon>
        <taxon>Nocardiaceae</taxon>
        <taxon>Rhodococcus</taxon>
        <taxon>Rhodococcus erythropolis group</taxon>
    </lineage>
</organism>
<evidence type="ECO:0000313" key="2">
    <source>
        <dbReference type="Proteomes" id="UP000002204"/>
    </source>
</evidence>
<dbReference type="HOGENOM" id="CLU_116754_0_0_11"/>
<reference evidence="1 2" key="2">
    <citation type="journal article" date="2006" name="Environ. Microbiol.">
        <title>Sequence analysis of three plasmids harboured in Rhodococcus erythropolis strain PR4.</title>
        <authorList>
            <person name="Sekine M."/>
            <person name="Tanikawa S."/>
            <person name="Omata S."/>
            <person name="Saito M."/>
            <person name="Fujisawa T."/>
            <person name="Tsukatani N."/>
            <person name="Tajima T."/>
            <person name="Sekigawa T."/>
            <person name="Kosugi H."/>
            <person name="Matsuo Y."/>
            <person name="Nishiko R."/>
            <person name="Imamura K."/>
            <person name="Ito M."/>
            <person name="Narita H."/>
            <person name="Tago S."/>
            <person name="Fujita N."/>
            <person name="Harayama S."/>
        </authorList>
    </citation>
    <scope>NUCLEOTIDE SEQUENCE [LARGE SCALE GENOMIC DNA]</scope>
    <source>
        <strain evidence="2">PR4 / NBRC 100887</strain>
    </source>
</reference>
<sequence>MSMNKQAMQPPANQPIGFWTARAGEAIRARTRGALEAIGVTQPGWWVLHQLSLHPEGVERAVLLRTIGPNESTDVIDAAVDSALNLGWAREVESVLLPTDAGSQQFDRAARVQQMLQEERMQGISEEEFVTTITVLQRTIKNVGGDAWHW</sequence>
<dbReference type="AlphaFoldDB" id="C0ZRK8"/>
<proteinExistence type="predicted"/>